<name>A0A1I6W5Y0_9GAMM</name>
<dbReference type="GO" id="GO:0003677">
    <property type="term" value="F:DNA binding"/>
    <property type="evidence" value="ECO:0007669"/>
    <property type="project" value="InterPro"/>
</dbReference>
<dbReference type="InterPro" id="IPR011010">
    <property type="entry name" value="DNA_brk_join_enz"/>
</dbReference>
<keyword evidence="3" id="KW-1185">Reference proteome</keyword>
<dbReference type="Gene3D" id="1.10.443.10">
    <property type="entry name" value="Intergrase catalytic core"/>
    <property type="match status" value="1"/>
</dbReference>
<evidence type="ECO:0000313" key="2">
    <source>
        <dbReference type="EMBL" id="SFT21398.1"/>
    </source>
</evidence>
<dbReference type="GO" id="GO:0006310">
    <property type="term" value="P:DNA recombination"/>
    <property type="evidence" value="ECO:0007669"/>
    <property type="project" value="UniProtKB-KW"/>
</dbReference>
<sequence length="533" mass="60788">MRFLESKTMQHNLFVNENGWREIPDSIISREGKEVNTAGDLWNLPYAIDTSSSKLDFSKIPNENLKWVLKSFIIEKIEKVSTHAGLQHFQDIWTKFFRTNIEIIRSAQDIEETLISVVENAINLGRAQQKFWTLYRPIQWYLYAAEHYPELGFSTAYAHILETISIPGNPKGEAVRMEDPDAGPLNHSLELPLLIQALKKDQSQEFEHLQEKVAIALSIAYGRNPANLTYLRHYDLVNLTPESDDPVYVLRIPRIKKRLVNPRDDYIEEFIAPTFVEYIHNLIKANNETNAVLYHNGKKIPNSQPIFLNVKGNEAAILSGDYDNAYNFSSSMITSLIKGFVKRHNIISPLTKEGMHVTARRLRYTLATGLAAEGISKAALARILDHTDTQHVHVYFELAGKIVIQLDKAIAKGFSQYLSYFSGNIIDSSEDAINGDNPEKYLVFKGDKFESEIEDIGVCGESSICHLDPPFSCYLCPKFQPYRHADHEYVLESLLNSRNERLEKYENARLGIQLDEVIFAVAQVAEACKKEYV</sequence>
<reference evidence="3" key="1">
    <citation type="submission" date="2016-10" db="EMBL/GenBank/DDBJ databases">
        <authorList>
            <person name="Varghese N."/>
            <person name="Submissions S."/>
        </authorList>
    </citation>
    <scope>NUCLEOTIDE SEQUENCE [LARGE SCALE GENOMIC DNA]</scope>
    <source>
        <strain evidence="3">ANC 5076</strain>
    </source>
</reference>
<organism evidence="2 3">
    <name type="scientific">Acinetobacter bohemicus</name>
    <dbReference type="NCBI Taxonomy" id="1435036"/>
    <lineage>
        <taxon>Bacteria</taxon>
        <taxon>Pseudomonadati</taxon>
        <taxon>Pseudomonadota</taxon>
        <taxon>Gammaproteobacteria</taxon>
        <taxon>Moraxellales</taxon>
        <taxon>Moraxellaceae</taxon>
        <taxon>Acinetobacter</taxon>
    </lineage>
</organism>
<proteinExistence type="predicted"/>
<gene>
    <name evidence="2" type="ORF">SAMN05444586_10432</name>
</gene>
<dbReference type="InterPro" id="IPR013762">
    <property type="entry name" value="Integrase-like_cat_sf"/>
</dbReference>
<keyword evidence="1" id="KW-0233">DNA recombination</keyword>
<dbReference type="GO" id="GO:0015074">
    <property type="term" value="P:DNA integration"/>
    <property type="evidence" value="ECO:0007669"/>
    <property type="project" value="InterPro"/>
</dbReference>
<evidence type="ECO:0000313" key="3">
    <source>
        <dbReference type="Proteomes" id="UP000182827"/>
    </source>
</evidence>
<protein>
    <submittedName>
        <fullName evidence="2">Phage integrase family protein</fullName>
    </submittedName>
</protein>
<evidence type="ECO:0000256" key="1">
    <source>
        <dbReference type="ARBA" id="ARBA00023172"/>
    </source>
</evidence>
<dbReference type="EMBL" id="FOZU01000043">
    <property type="protein sequence ID" value="SFT21398.1"/>
    <property type="molecule type" value="Genomic_DNA"/>
</dbReference>
<dbReference type="Proteomes" id="UP000182827">
    <property type="component" value="Unassembled WGS sequence"/>
</dbReference>
<dbReference type="SUPFAM" id="SSF56349">
    <property type="entry name" value="DNA breaking-rejoining enzymes"/>
    <property type="match status" value="1"/>
</dbReference>
<accession>A0A1I6W5Y0</accession>
<dbReference type="AlphaFoldDB" id="A0A1I6W5Y0"/>